<feature type="domain" description="FAD-binding FR-type" evidence="2">
    <location>
        <begin position="1"/>
        <end position="104"/>
    </location>
</feature>
<dbReference type="PROSITE" id="PS51384">
    <property type="entry name" value="FAD_FR"/>
    <property type="match status" value="1"/>
</dbReference>
<dbReference type="InterPro" id="IPR036010">
    <property type="entry name" value="2Fe-2S_ferredoxin-like_sf"/>
</dbReference>
<dbReference type="SUPFAM" id="SSF52343">
    <property type="entry name" value="Ferredoxin reductase-like, C-terminal NADP-linked domain"/>
    <property type="match status" value="1"/>
</dbReference>
<protein>
    <submittedName>
        <fullName evidence="3">Vanillate O-demethylase ferredoxin subunit</fullName>
    </submittedName>
</protein>
<dbReference type="Pfam" id="PF00175">
    <property type="entry name" value="NAD_binding_1"/>
    <property type="match status" value="1"/>
</dbReference>
<dbReference type="Gene3D" id="2.40.30.10">
    <property type="entry name" value="Translation factors"/>
    <property type="match status" value="1"/>
</dbReference>
<dbReference type="InterPro" id="IPR050415">
    <property type="entry name" value="MRET"/>
</dbReference>
<dbReference type="GO" id="GO:0032259">
    <property type="term" value="P:methylation"/>
    <property type="evidence" value="ECO:0007669"/>
    <property type="project" value="UniProtKB-KW"/>
</dbReference>
<dbReference type="Gene3D" id="3.10.20.30">
    <property type="match status" value="1"/>
</dbReference>
<proteinExistence type="predicted"/>
<dbReference type="Pfam" id="PF00111">
    <property type="entry name" value="Fer2"/>
    <property type="match status" value="1"/>
</dbReference>
<dbReference type="Gene3D" id="3.40.50.80">
    <property type="entry name" value="Nucleotide-binding domain of ferredoxin-NADP reductase (FNR) module"/>
    <property type="match status" value="1"/>
</dbReference>
<dbReference type="RefSeq" id="WP_107991644.1">
    <property type="nucleotide sequence ID" value="NZ_QAYG01000011.1"/>
</dbReference>
<sequence length="318" mass="34027">MEDLAFIVRKIITETPLVRAVVLETARDAALPDWTPGAHIRVKLPGGGDRPYSLVDHPDWRTGRHYVLGVRREEQSAGGSDYIHALAEGDRVEAKGPINQFELRSAPDPVLLIAGGIGITPILSMAARLAAGERDFRLHYCGRAKGELAFLATLEPFCGARLAVHYDDTAPGRPDFADLIAELPADATAYVCGPTGMIEAVKAAWAEAKRPADQLVFELFTAPAIHAGGDAAFDVKIASSGEIVTVAADQTIIEALEAAGHDVVYDCQRGDCGICQTGVLEGIPDHRDVVLSDEEKASNTVMQICVSRSKTPLLVLDL</sequence>
<reference evidence="3 4" key="1">
    <citation type="submission" date="2018-04" db="EMBL/GenBank/DDBJ databases">
        <title>Genomic Encyclopedia of Archaeal and Bacterial Type Strains, Phase II (KMG-II): from individual species to whole genera.</title>
        <authorList>
            <person name="Goeker M."/>
        </authorList>
    </citation>
    <scope>NUCLEOTIDE SEQUENCE [LARGE SCALE GENOMIC DNA]</scope>
    <source>
        <strain evidence="3 4">DSM 23382</strain>
    </source>
</reference>
<name>A0A2T5UYM1_9HYPH</name>
<evidence type="ECO:0000259" key="2">
    <source>
        <dbReference type="PROSITE" id="PS51384"/>
    </source>
</evidence>
<dbReference type="PANTHER" id="PTHR47354">
    <property type="entry name" value="NADH OXIDOREDUCTASE HCR"/>
    <property type="match status" value="1"/>
</dbReference>
<dbReference type="PANTHER" id="PTHR47354:SF2">
    <property type="entry name" value="BLR2392 PROTEIN"/>
    <property type="match status" value="1"/>
</dbReference>
<dbReference type="InterPro" id="IPR017938">
    <property type="entry name" value="Riboflavin_synthase-like_b-brl"/>
</dbReference>
<dbReference type="PRINTS" id="PR00409">
    <property type="entry name" value="PHDIOXRDTASE"/>
</dbReference>
<dbReference type="EMBL" id="QAYG01000011">
    <property type="protein sequence ID" value="PTW56606.1"/>
    <property type="molecule type" value="Genomic_DNA"/>
</dbReference>
<dbReference type="PROSITE" id="PS51085">
    <property type="entry name" value="2FE2S_FER_2"/>
    <property type="match status" value="1"/>
</dbReference>
<gene>
    <name evidence="3" type="ORF">C8N35_11169</name>
</gene>
<dbReference type="Proteomes" id="UP000244081">
    <property type="component" value="Unassembled WGS sequence"/>
</dbReference>
<dbReference type="CDD" id="cd06185">
    <property type="entry name" value="PDR_like"/>
    <property type="match status" value="1"/>
</dbReference>
<dbReference type="AlphaFoldDB" id="A0A2T5UYM1"/>
<dbReference type="OrthoDB" id="9792185at2"/>
<evidence type="ECO:0000259" key="1">
    <source>
        <dbReference type="PROSITE" id="PS51085"/>
    </source>
</evidence>
<dbReference type="InterPro" id="IPR006058">
    <property type="entry name" value="2Fe2S_fd_BS"/>
</dbReference>
<dbReference type="CDD" id="cd00207">
    <property type="entry name" value="fer2"/>
    <property type="match status" value="1"/>
</dbReference>
<comment type="caution">
    <text evidence="3">The sequence shown here is derived from an EMBL/GenBank/DDBJ whole genome shotgun (WGS) entry which is preliminary data.</text>
</comment>
<dbReference type="SUPFAM" id="SSF63380">
    <property type="entry name" value="Riboflavin synthase domain-like"/>
    <property type="match status" value="1"/>
</dbReference>
<dbReference type="InterPro" id="IPR001433">
    <property type="entry name" value="OxRdtase_FAD/NAD-bd"/>
</dbReference>
<dbReference type="InterPro" id="IPR001041">
    <property type="entry name" value="2Fe-2S_ferredoxin-type"/>
</dbReference>
<dbReference type="InterPro" id="IPR012675">
    <property type="entry name" value="Beta-grasp_dom_sf"/>
</dbReference>
<dbReference type="GO" id="GO:0051537">
    <property type="term" value="F:2 iron, 2 sulfur cluster binding"/>
    <property type="evidence" value="ECO:0007669"/>
    <property type="project" value="InterPro"/>
</dbReference>
<dbReference type="SUPFAM" id="SSF54292">
    <property type="entry name" value="2Fe-2S ferredoxin-like"/>
    <property type="match status" value="1"/>
</dbReference>
<organism evidence="3 4">
    <name type="scientific">Breoghania corrubedonensis</name>
    <dbReference type="NCBI Taxonomy" id="665038"/>
    <lineage>
        <taxon>Bacteria</taxon>
        <taxon>Pseudomonadati</taxon>
        <taxon>Pseudomonadota</taxon>
        <taxon>Alphaproteobacteria</taxon>
        <taxon>Hyphomicrobiales</taxon>
        <taxon>Stappiaceae</taxon>
        <taxon>Breoghania</taxon>
    </lineage>
</organism>
<dbReference type="InterPro" id="IPR017927">
    <property type="entry name" value="FAD-bd_FR_type"/>
</dbReference>
<keyword evidence="3" id="KW-0808">Transferase</keyword>
<evidence type="ECO:0000313" key="3">
    <source>
        <dbReference type="EMBL" id="PTW56606.1"/>
    </source>
</evidence>
<dbReference type="GO" id="GO:0016491">
    <property type="term" value="F:oxidoreductase activity"/>
    <property type="evidence" value="ECO:0007669"/>
    <property type="project" value="InterPro"/>
</dbReference>
<dbReference type="InterPro" id="IPR039261">
    <property type="entry name" value="FNR_nucleotide-bd"/>
</dbReference>
<accession>A0A2T5UYM1</accession>
<feature type="domain" description="2Fe-2S ferredoxin-type" evidence="1">
    <location>
        <begin position="233"/>
        <end position="318"/>
    </location>
</feature>
<dbReference type="GO" id="GO:0008168">
    <property type="term" value="F:methyltransferase activity"/>
    <property type="evidence" value="ECO:0007669"/>
    <property type="project" value="UniProtKB-KW"/>
</dbReference>
<dbReference type="PROSITE" id="PS00197">
    <property type="entry name" value="2FE2S_FER_1"/>
    <property type="match status" value="1"/>
</dbReference>
<evidence type="ECO:0000313" key="4">
    <source>
        <dbReference type="Proteomes" id="UP000244081"/>
    </source>
</evidence>
<keyword evidence="4" id="KW-1185">Reference proteome</keyword>
<keyword evidence="3" id="KW-0489">Methyltransferase</keyword>